<organism evidence="1 2">
    <name type="scientific">Arcicella aurantiaca</name>
    <dbReference type="NCBI Taxonomy" id="591202"/>
    <lineage>
        <taxon>Bacteria</taxon>
        <taxon>Pseudomonadati</taxon>
        <taxon>Bacteroidota</taxon>
        <taxon>Cytophagia</taxon>
        <taxon>Cytophagales</taxon>
        <taxon>Flectobacillaceae</taxon>
        <taxon>Arcicella</taxon>
    </lineage>
</organism>
<gene>
    <name evidence="1" type="ORF">LV89_03814</name>
</gene>
<name>A0A316DS43_9BACT</name>
<accession>A0A316DS43</accession>
<evidence type="ECO:0000313" key="2">
    <source>
        <dbReference type="Proteomes" id="UP000245489"/>
    </source>
</evidence>
<dbReference type="AlphaFoldDB" id="A0A316DS43"/>
<dbReference type="EMBL" id="QGGO01000025">
    <property type="protein sequence ID" value="PWK20272.1"/>
    <property type="molecule type" value="Genomic_DNA"/>
</dbReference>
<keyword evidence="2" id="KW-1185">Reference proteome</keyword>
<protein>
    <submittedName>
        <fullName evidence="1">Uncharacterized protein</fullName>
    </submittedName>
</protein>
<sequence length="66" mass="7702">MTIKIHAISAKKIELINKILIAGNYTFNEINVQEEESEKKELTVKDFRSMIKNRRPQMLGKTLQNL</sequence>
<proteinExistence type="predicted"/>
<reference evidence="1 2" key="1">
    <citation type="submission" date="2018-05" db="EMBL/GenBank/DDBJ databases">
        <title>Genomic Encyclopedia of Archaeal and Bacterial Type Strains, Phase II (KMG-II): from individual species to whole genera.</title>
        <authorList>
            <person name="Goeker M."/>
        </authorList>
    </citation>
    <scope>NUCLEOTIDE SEQUENCE [LARGE SCALE GENOMIC DNA]</scope>
    <source>
        <strain evidence="1 2">DSM 22214</strain>
    </source>
</reference>
<evidence type="ECO:0000313" key="1">
    <source>
        <dbReference type="EMBL" id="PWK20272.1"/>
    </source>
</evidence>
<dbReference type="Proteomes" id="UP000245489">
    <property type="component" value="Unassembled WGS sequence"/>
</dbReference>
<comment type="caution">
    <text evidence="1">The sequence shown here is derived from an EMBL/GenBank/DDBJ whole genome shotgun (WGS) entry which is preliminary data.</text>
</comment>
<dbReference type="RefSeq" id="WP_109744486.1">
    <property type="nucleotide sequence ID" value="NZ_QGGO01000025.1"/>
</dbReference>